<evidence type="ECO:0000256" key="1">
    <source>
        <dbReference type="SAM" id="MobiDB-lite"/>
    </source>
</evidence>
<dbReference type="EMBL" id="MK072073">
    <property type="protein sequence ID" value="AYV78258.1"/>
    <property type="molecule type" value="Genomic_DNA"/>
</dbReference>
<reference evidence="2" key="1">
    <citation type="submission" date="2018-10" db="EMBL/GenBank/DDBJ databases">
        <title>Hidden diversity of soil giant viruses.</title>
        <authorList>
            <person name="Schulz F."/>
            <person name="Alteio L."/>
            <person name="Goudeau D."/>
            <person name="Ryan E.M."/>
            <person name="Malmstrom R.R."/>
            <person name="Blanchard J."/>
            <person name="Woyke T."/>
        </authorList>
    </citation>
    <scope>NUCLEOTIDE SEQUENCE</scope>
    <source>
        <strain evidence="2">EDV1</strain>
    </source>
</reference>
<evidence type="ECO:0000313" key="2">
    <source>
        <dbReference type="EMBL" id="AYV78258.1"/>
    </source>
</evidence>
<accession>A0A3G4ZTN7</accession>
<feature type="region of interest" description="Disordered" evidence="1">
    <location>
        <begin position="81"/>
        <end position="112"/>
    </location>
</feature>
<protein>
    <submittedName>
        <fullName evidence="2">Uncharacterized protein</fullName>
    </submittedName>
</protein>
<feature type="region of interest" description="Disordered" evidence="1">
    <location>
        <begin position="182"/>
        <end position="240"/>
    </location>
</feature>
<name>A0A3G4ZTN7_9VIRU</name>
<sequence length="240" mass="28928">MALRAILNGARKLANPLVRRIPIVRNKYSIAPCRHLTNTTNLPKKGQKDSKTNTNPFYIGVGVTTALLTINYLVQKENERKEIERKEKERKEFEQKENERKEKEQKENEKIEFERKENEKIEFERKENERKIIEQKEIQIMFEKEIDSTIDFKEHQFINTTYVYNDIIDDSDVMVYYLLDDEDEDNYDDFDDYEDGEDDEEDEEDDEDEDDEDDEEDDEDEDDEDEDEDEDDEDEDEDDE</sequence>
<gene>
    <name evidence="2" type="ORF">Edafosvirus8_8</name>
</gene>
<organism evidence="2">
    <name type="scientific">Edafosvirus sp</name>
    <dbReference type="NCBI Taxonomy" id="2487765"/>
    <lineage>
        <taxon>Viruses</taxon>
        <taxon>Varidnaviria</taxon>
        <taxon>Bamfordvirae</taxon>
        <taxon>Nucleocytoviricota</taxon>
        <taxon>Megaviricetes</taxon>
        <taxon>Imitervirales</taxon>
        <taxon>Mimiviridae</taxon>
        <taxon>Klosneuvirinae</taxon>
    </lineage>
</organism>
<proteinExistence type="predicted"/>